<dbReference type="OrthoDB" id="5488792at2759"/>
<feature type="region of interest" description="Disordered" evidence="2">
    <location>
        <begin position="104"/>
        <end position="137"/>
    </location>
</feature>
<evidence type="ECO:0000256" key="1">
    <source>
        <dbReference type="SAM" id="Coils"/>
    </source>
</evidence>
<evidence type="ECO:0000313" key="4">
    <source>
        <dbReference type="Proteomes" id="UP000324767"/>
    </source>
</evidence>
<dbReference type="Proteomes" id="UP000324767">
    <property type="component" value="Unassembled WGS sequence"/>
</dbReference>
<proteinExistence type="predicted"/>
<reference evidence="3 4" key="1">
    <citation type="submission" date="2019-09" db="EMBL/GenBank/DDBJ databases">
        <title>The hologenome of the rock-dwelling lichen Lasallia pustulata.</title>
        <authorList>
            <person name="Greshake Tzovaras B."/>
            <person name="Segers F."/>
            <person name="Bicker A."/>
            <person name="Dal Grande F."/>
            <person name="Otte J."/>
            <person name="Hankeln T."/>
            <person name="Schmitt I."/>
            <person name="Ebersberger I."/>
        </authorList>
    </citation>
    <scope>NUCLEOTIDE SEQUENCE [LARGE SCALE GENOMIC DNA]</scope>
    <source>
        <strain evidence="3">A1-1</strain>
    </source>
</reference>
<sequence>MARMLRLPKFLKPAEKITTPAVTPQETAVLTNNISTPIRSGESQKAPKVMKGRGKRIKQLFKRSVKATRPLYILENKAFCINLEDERTSAEDNFNLTRNAVRTTGNEEARSTGGVTNGSTGEFLGDGSSSNQRRSRVGEKVVRFAPGETQIDDVQERTSISQPMSTVPETANRQMHDVAANTTSNIEGNGTPLFESTPSSIRTPITSGKSRVPAEDGSNEYTSRADHPRALSNVTTLMGSSLRDVLGLPSSVDFQRRVGDEYQFIAHIQGQQDRRAVEKDQTDEEDRALGLSTKDQHSEGDKQTTPGDQFKDYEALLLKAEQEVKDQATTYEFLLTKAEQDGKNALEERQDEHEDEVKVLKKELEDTTMDLEAVTKGLKDATSKNVVTERRLRKASRQQTETEETNKALAEKCKVQEEDIAHKDEQIYRAASVEGPEKARALEEKGRMISNLHRTIQILTSQLMNPDQYQQSLSAAPLDHLRNENTRLCGVVSDLQRQLATVDATNSILVQEVSRAKRDHDRWNDNQFYGAPEDSLSSPTKVANHIAYKDKLYVELEKRFRDYSTMIETEQREAAKDREKGEKSLIALREEVGEQKEVIKKLTQEKKAYREENGGILRTVLGRMPRDEFHEALNFHFDLVRTDNSVLAARVVELDEEVANLKKEVEWHGQEKENLAKERQAQQEAVDQLEEAKKAVMSELDALKYTYEVAEEYHKEEVSNYQTALTNVSSELRENRRIFGELSRHSASERVQYELDSKNEHIQNLRSQLDETRQAWIQACNDRDHYFRVTEMDTSFAALHERDMSFLQDQLRLSEAKYAELSSNLDYAHHMNLGETREYKEAYEAEKVRVEGLEKQLHELYQNLRGKASHAILTTPTQASSSQGADDQKEAVEKLTAHLWKLMLGLEDALEALGKSIVEPKDKREELRLACEKLLGLYEDGKDGSPKSRRFVEDARGGAGRESVDGENADNHDKLADGGADGGAEDYDQEVHQEDGQTSSPCMVNAAYGQLGYASNGPLRVIENTRAEEDSEAAAGLGASTEAGVGDGDAQPSLETGRGFNDAAGPEAASQRETADESGSTADTDNTVSDGGSEDDDRTITQAHFDAAAEPTEGAGGRSPPNEGDPDDSLDMSPATWARRYAPPFLYGEPVEDDMF</sequence>
<evidence type="ECO:0000256" key="2">
    <source>
        <dbReference type="SAM" id="MobiDB-lite"/>
    </source>
</evidence>
<organism evidence="3 4">
    <name type="scientific">Lasallia pustulata</name>
    <dbReference type="NCBI Taxonomy" id="136370"/>
    <lineage>
        <taxon>Eukaryota</taxon>
        <taxon>Fungi</taxon>
        <taxon>Dikarya</taxon>
        <taxon>Ascomycota</taxon>
        <taxon>Pezizomycotina</taxon>
        <taxon>Lecanoromycetes</taxon>
        <taxon>OSLEUM clade</taxon>
        <taxon>Umbilicariomycetidae</taxon>
        <taxon>Umbilicariales</taxon>
        <taxon>Umbilicariaceae</taxon>
        <taxon>Lasallia</taxon>
    </lineage>
</organism>
<dbReference type="AlphaFoldDB" id="A0A5M8PSS0"/>
<dbReference type="EMBL" id="VXIT01000006">
    <property type="protein sequence ID" value="KAA6411998.1"/>
    <property type="molecule type" value="Genomic_DNA"/>
</dbReference>
<feature type="region of interest" description="Disordered" evidence="2">
    <location>
        <begin position="183"/>
        <end position="224"/>
    </location>
</feature>
<feature type="region of interest" description="Disordered" evidence="2">
    <location>
        <begin position="269"/>
        <end position="309"/>
    </location>
</feature>
<feature type="region of interest" description="Disordered" evidence="2">
    <location>
        <begin position="1027"/>
        <end position="1156"/>
    </location>
</feature>
<name>A0A5M8PSS0_9LECA</name>
<feature type="coiled-coil region" evidence="1">
    <location>
        <begin position="644"/>
        <end position="706"/>
    </location>
</feature>
<feature type="compositionally biased region" description="Polar residues" evidence="2">
    <location>
        <begin position="1077"/>
        <end position="1090"/>
    </location>
</feature>
<feature type="compositionally biased region" description="Basic and acidic residues" evidence="2">
    <location>
        <begin position="942"/>
        <end position="956"/>
    </location>
</feature>
<protein>
    <submittedName>
        <fullName evidence="3">Uncharacterized protein</fullName>
    </submittedName>
</protein>
<comment type="caution">
    <text evidence="3">The sequence shown here is derived from an EMBL/GenBank/DDBJ whole genome shotgun (WGS) entry which is preliminary data.</text>
</comment>
<keyword evidence="1" id="KW-0175">Coiled coil</keyword>
<feature type="region of interest" description="Disordered" evidence="2">
    <location>
        <begin position="942"/>
        <end position="1003"/>
    </location>
</feature>
<feature type="coiled-coil region" evidence="1">
    <location>
        <begin position="804"/>
        <end position="863"/>
    </location>
</feature>
<feature type="coiled-coil region" evidence="1">
    <location>
        <begin position="553"/>
        <end position="612"/>
    </location>
</feature>
<gene>
    <name evidence="3" type="ORF">FRX48_04148</name>
</gene>
<feature type="compositionally biased region" description="Low complexity" evidence="2">
    <location>
        <begin position="196"/>
        <end position="207"/>
    </location>
</feature>
<feature type="coiled-coil region" evidence="1">
    <location>
        <begin position="343"/>
        <end position="412"/>
    </location>
</feature>
<accession>A0A5M8PSS0</accession>
<evidence type="ECO:0000313" key="3">
    <source>
        <dbReference type="EMBL" id="KAA6411998.1"/>
    </source>
</evidence>